<dbReference type="EnsemblPlants" id="TuG1812G0500002804.01.T04">
    <property type="protein sequence ID" value="TuG1812G0500002804.01.T04"/>
    <property type="gene ID" value="TuG1812G0500002804.01"/>
</dbReference>
<name>A0A8R7QIK1_TRIUA</name>
<dbReference type="Gramene" id="TuG1812G0500002804.01.T03">
    <property type="protein sequence ID" value="TuG1812G0500002804.01.T03"/>
    <property type="gene ID" value="TuG1812G0500002804.01"/>
</dbReference>
<dbReference type="Proteomes" id="UP000015106">
    <property type="component" value="Chromosome 5"/>
</dbReference>
<keyword evidence="4" id="KW-1185">Reference proteome</keyword>
<evidence type="ECO:0000313" key="4">
    <source>
        <dbReference type="Proteomes" id="UP000015106"/>
    </source>
</evidence>
<dbReference type="EnsemblPlants" id="TuG1812G0500002804.01.T02">
    <property type="protein sequence ID" value="TuG1812G0500002804.01.T02"/>
    <property type="gene ID" value="TuG1812G0500002804.01"/>
</dbReference>
<dbReference type="Gramene" id="TuG1812G0500002804.01.T01">
    <property type="protein sequence ID" value="TuG1812G0500002804.01.T01"/>
    <property type="gene ID" value="TuG1812G0500002804.01"/>
</dbReference>
<reference evidence="3" key="2">
    <citation type="submission" date="2018-03" db="EMBL/GenBank/DDBJ databases">
        <title>The Triticum urartu genome reveals the dynamic nature of wheat genome evolution.</title>
        <authorList>
            <person name="Ling H."/>
            <person name="Ma B."/>
            <person name="Shi X."/>
            <person name="Liu H."/>
            <person name="Dong L."/>
            <person name="Sun H."/>
            <person name="Cao Y."/>
            <person name="Gao Q."/>
            <person name="Zheng S."/>
            <person name="Li Y."/>
            <person name="Yu Y."/>
            <person name="Du H."/>
            <person name="Qi M."/>
            <person name="Li Y."/>
            <person name="Yu H."/>
            <person name="Cui Y."/>
            <person name="Wang N."/>
            <person name="Chen C."/>
            <person name="Wu H."/>
            <person name="Zhao Y."/>
            <person name="Zhang J."/>
            <person name="Li Y."/>
            <person name="Zhou W."/>
            <person name="Zhang B."/>
            <person name="Hu W."/>
            <person name="Eijk M."/>
            <person name="Tang J."/>
            <person name="Witsenboer H."/>
            <person name="Zhao S."/>
            <person name="Li Z."/>
            <person name="Zhang A."/>
            <person name="Wang D."/>
            <person name="Liang C."/>
        </authorList>
    </citation>
    <scope>NUCLEOTIDE SEQUENCE [LARGE SCALE GENOMIC DNA]</scope>
    <source>
        <strain evidence="3">cv. G1812</strain>
    </source>
</reference>
<feature type="compositionally biased region" description="Basic residues" evidence="1">
    <location>
        <begin position="121"/>
        <end position="146"/>
    </location>
</feature>
<dbReference type="AlphaFoldDB" id="A0A8R7QIK1"/>
<organism evidence="3 4">
    <name type="scientific">Triticum urartu</name>
    <name type="common">Red wild einkorn</name>
    <name type="synonym">Crithodium urartu</name>
    <dbReference type="NCBI Taxonomy" id="4572"/>
    <lineage>
        <taxon>Eukaryota</taxon>
        <taxon>Viridiplantae</taxon>
        <taxon>Streptophyta</taxon>
        <taxon>Embryophyta</taxon>
        <taxon>Tracheophyta</taxon>
        <taxon>Spermatophyta</taxon>
        <taxon>Magnoliopsida</taxon>
        <taxon>Liliopsida</taxon>
        <taxon>Poales</taxon>
        <taxon>Poaceae</taxon>
        <taxon>BOP clade</taxon>
        <taxon>Pooideae</taxon>
        <taxon>Triticodae</taxon>
        <taxon>Triticeae</taxon>
        <taxon>Triticinae</taxon>
        <taxon>Triticum</taxon>
    </lineage>
</organism>
<evidence type="ECO:0000313" key="3">
    <source>
        <dbReference type="EnsemblPlants" id="TuG1812G0500002804.01.T02"/>
    </source>
</evidence>
<feature type="chain" id="PRO_5044156884" evidence="2">
    <location>
        <begin position="27"/>
        <end position="201"/>
    </location>
</feature>
<feature type="signal peptide" evidence="2">
    <location>
        <begin position="1"/>
        <end position="26"/>
    </location>
</feature>
<feature type="region of interest" description="Disordered" evidence="1">
    <location>
        <begin position="174"/>
        <end position="201"/>
    </location>
</feature>
<accession>A0A8R7QIK1</accession>
<dbReference type="Gramene" id="TuG1812G0500002804.01.T04">
    <property type="protein sequence ID" value="TuG1812G0500002804.01.T04"/>
    <property type="gene ID" value="TuG1812G0500002804.01"/>
</dbReference>
<proteinExistence type="predicted"/>
<reference evidence="3" key="3">
    <citation type="submission" date="2022-06" db="UniProtKB">
        <authorList>
            <consortium name="EnsemblPlants"/>
        </authorList>
    </citation>
    <scope>IDENTIFICATION</scope>
</reference>
<reference evidence="4" key="1">
    <citation type="journal article" date="2013" name="Nature">
        <title>Draft genome of the wheat A-genome progenitor Triticum urartu.</title>
        <authorList>
            <person name="Ling H.Q."/>
            <person name="Zhao S."/>
            <person name="Liu D."/>
            <person name="Wang J."/>
            <person name="Sun H."/>
            <person name="Zhang C."/>
            <person name="Fan H."/>
            <person name="Li D."/>
            <person name="Dong L."/>
            <person name="Tao Y."/>
            <person name="Gao C."/>
            <person name="Wu H."/>
            <person name="Li Y."/>
            <person name="Cui Y."/>
            <person name="Guo X."/>
            <person name="Zheng S."/>
            <person name="Wang B."/>
            <person name="Yu K."/>
            <person name="Liang Q."/>
            <person name="Yang W."/>
            <person name="Lou X."/>
            <person name="Chen J."/>
            <person name="Feng M."/>
            <person name="Jian J."/>
            <person name="Zhang X."/>
            <person name="Luo G."/>
            <person name="Jiang Y."/>
            <person name="Liu J."/>
            <person name="Wang Z."/>
            <person name="Sha Y."/>
            <person name="Zhang B."/>
            <person name="Wu H."/>
            <person name="Tang D."/>
            <person name="Shen Q."/>
            <person name="Xue P."/>
            <person name="Zou S."/>
            <person name="Wang X."/>
            <person name="Liu X."/>
            <person name="Wang F."/>
            <person name="Yang Y."/>
            <person name="An X."/>
            <person name="Dong Z."/>
            <person name="Zhang K."/>
            <person name="Zhang X."/>
            <person name="Luo M.C."/>
            <person name="Dvorak J."/>
            <person name="Tong Y."/>
            <person name="Wang J."/>
            <person name="Yang H."/>
            <person name="Li Z."/>
            <person name="Wang D."/>
            <person name="Zhang A."/>
            <person name="Wang J."/>
        </authorList>
    </citation>
    <scope>NUCLEOTIDE SEQUENCE</scope>
    <source>
        <strain evidence="4">cv. G1812</strain>
    </source>
</reference>
<dbReference type="EnsemblPlants" id="TuG1812G0500002804.01.T01">
    <property type="protein sequence ID" value="TuG1812G0500002804.01.T01"/>
    <property type="gene ID" value="TuG1812G0500002804.01"/>
</dbReference>
<keyword evidence="2" id="KW-0732">Signal</keyword>
<protein>
    <submittedName>
        <fullName evidence="3">Uncharacterized protein</fullName>
    </submittedName>
</protein>
<sequence>MANPSRHRRQRTTLSWMPARLRRLMALLIEVSCPLYCITEAVEREGMHSRPQRWFPICAAARGSCRAGTARQACRPATPPTGGGEHGGGGPVGRGRPGRRGAAIRGEGRGRGGDHRLHARVDRRRARRQRYQHRHQQGRARGRRGRGGPDAEAVDQGRHGACGRLANLQAWRHDRAQKKVSAAPNGRLNGMGGISKSSWRP</sequence>
<feature type="compositionally biased region" description="Basic and acidic residues" evidence="1">
    <location>
        <begin position="106"/>
        <end position="120"/>
    </location>
</feature>
<feature type="compositionally biased region" description="Gly residues" evidence="1">
    <location>
        <begin position="81"/>
        <end position="95"/>
    </location>
</feature>
<dbReference type="EnsemblPlants" id="TuG1812G0500002804.01.T03">
    <property type="protein sequence ID" value="TuG1812G0500002804.01.T03"/>
    <property type="gene ID" value="TuG1812G0500002804.01"/>
</dbReference>
<dbReference type="Gramene" id="TuG1812G0500002804.01.T02">
    <property type="protein sequence ID" value="TuG1812G0500002804.01.T02"/>
    <property type="gene ID" value="TuG1812G0500002804.01"/>
</dbReference>
<feature type="region of interest" description="Disordered" evidence="1">
    <location>
        <begin position="71"/>
        <end position="160"/>
    </location>
</feature>
<evidence type="ECO:0000256" key="2">
    <source>
        <dbReference type="SAM" id="SignalP"/>
    </source>
</evidence>
<evidence type="ECO:0000256" key="1">
    <source>
        <dbReference type="SAM" id="MobiDB-lite"/>
    </source>
</evidence>